<dbReference type="EMBL" id="FOBF01000017">
    <property type="protein sequence ID" value="SEM80445.1"/>
    <property type="molecule type" value="Genomic_DNA"/>
</dbReference>
<dbReference type="STRING" id="46177.SAMN05660976_06098"/>
<evidence type="ECO:0000256" key="2">
    <source>
        <dbReference type="ARBA" id="ARBA00022842"/>
    </source>
</evidence>
<dbReference type="AlphaFoldDB" id="A0A1H8BC40"/>
<dbReference type="Gene3D" id="3.40.50.10680">
    <property type="entry name" value="CofD-like domains"/>
    <property type="match status" value="1"/>
</dbReference>
<name>A0A1H8BC40_9ACTN</name>
<dbReference type="InterPro" id="IPR002882">
    <property type="entry name" value="CofD"/>
</dbReference>
<dbReference type="Proteomes" id="UP000198953">
    <property type="component" value="Unassembled WGS sequence"/>
</dbReference>
<dbReference type="PANTHER" id="PTHR43007">
    <property type="entry name" value="2-PHOSPHO-L-LACTATE TRANSFERASE"/>
    <property type="match status" value="1"/>
</dbReference>
<dbReference type="InterPro" id="IPR038136">
    <property type="entry name" value="CofD-like_dom_sf"/>
</dbReference>
<accession>A0A1H8BC40</accession>
<keyword evidence="1 4" id="KW-0808">Transferase</keyword>
<evidence type="ECO:0000256" key="1">
    <source>
        <dbReference type="ARBA" id="ARBA00022679"/>
    </source>
</evidence>
<reference evidence="4 5" key="1">
    <citation type="submission" date="2016-10" db="EMBL/GenBank/DDBJ databases">
        <authorList>
            <person name="de Groot N.N."/>
        </authorList>
    </citation>
    <scope>NUCLEOTIDE SEQUENCE [LARGE SCALE GENOMIC DNA]</scope>
    <source>
        <strain evidence="4 5">DSM 43357</strain>
    </source>
</reference>
<dbReference type="GO" id="GO:0000287">
    <property type="term" value="F:magnesium ion binding"/>
    <property type="evidence" value="ECO:0007669"/>
    <property type="project" value="InterPro"/>
</dbReference>
<dbReference type="FunFam" id="1.10.8.240:FF:000001">
    <property type="entry name" value="2-phospho-L-lactate transferase"/>
    <property type="match status" value="1"/>
</dbReference>
<dbReference type="CDD" id="cd07186">
    <property type="entry name" value="CofD_like"/>
    <property type="match status" value="1"/>
</dbReference>
<evidence type="ECO:0000313" key="5">
    <source>
        <dbReference type="Proteomes" id="UP000198953"/>
    </source>
</evidence>
<dbReference type="HAMAP" id="MF_01257">
    <property type="entry name" value="CofD"/>
    <property type="match status" value="1"/>
</dbReference>
<dbReference type="Pfam" id="PF01933">
    <property type="entry name" value="CofD"/>
    <property type="match status" value="1"/>
</dbReference>
<feature type="region of interest" description="Disordered" evidence="3">
    <location>
        <begin position="1"/>
        <end position="21"/>
    </location>
</feature>
<dbReference type="InterPro" id="IPR010115">
    <property type="entry name" value="FbiA/CofD"/>
</dbReference>
<evidence type="ECO:0000256" key="3">
    <source>
        <dbReference type="SAM" id="MobiDB-lite"/>
    </source>
</evidence>
<evidence type="ECO:0000313" key="4">
    <source>
        <dbReference type="EMBL" id="SEM80445.1"/>
    </source>
</evidence>
<keyword evidence="2" id="KW-0460">Magnesium</keyword>
<sequence length="342" mass="36152">MHPNSAQTWQDSPATESRETVVGGRWKTGRMHIVSLAGGIGGARFLRGLRAAAPDAAITVIGNTGDDITLFGLRVCPDLDTVMYTLGGGINEEQGWGRADESHVVKEELAAYGVEPQWFGLGDRDFATHIVRSQMLEAGFPLSQITQALCTRWQPGVRLLPMTDDRCETHVVISDEHGRRAVHFQEWWVRMRASVPAESFALVGADSAKPAPGVLEAVEQADVVILPPSNPVVSIGTILQVPGIREAVAAKTVVGVSPIIGGAPVRGMADACLTAIGVETTAQAVLDLYGAGLLDGWLVAPEDDGVALDGVRVVARPLLMHDAGAAADIARAALDLALELAR</sequence>
<protein>
    <submittedName>
        <fullName evidence="4">LPPG:FO 2-phospho-L-lactate transferase</fullName>
    </submittedName>
</protein>
<dbReference type="NCBIfam" id="TIGR01819">
    <property type="entry name" value="F420_cofD"/>
    <property type="match status" value="1"/>
</dbReference>
<dbReference type="GO" id="GO:0043743">
    <property type="term" value="F:LPPG:FO 2-phospho-L-lactate transferase activity"/>
    <property type="evidence" value="ECO:0007669"/>
    <property type="project" value="InterPro"/>
</dbReference>
<feature type="compositionally biased region" description="Polar residues" evidence="3">
    <location>
        <begin position="1"/>
        <end position="15"/>
    </location>
</feature>
<proteinExistence type="inferred from homology"/>
<dbReference type="SUPFAM" id="SSF142338">
    <property type="entry name" value="CofD-like"/>
    <property type="match status" value="1"/>
</dbReference>
<keyword evidence="5" id="KW-1185">Reference proteome</keyword>
<organism evidence="4 5">
    <name type="scientific">Nonomuraea pusilla</name>
    <dbReference type="NCBI Taxonomy" id="46177"/>
    <lineage>
        <taxon>Bacteria</taxon>
        <taxon>Bacillati</taxon>
        <taxon>Actinomycetota</taxon>
        <taxon>Actinomycetes</taxon>
        <taxon>Streptosporangiales</taxon>
        <taxon>Streptosporangiaceae</taxon>
        <taxon>Nonomuraea</taxon>
    </lineage>
</organism>
<gene>
    <name evidence="4" type="ORF">SAMN05660976_06098</name>
</gene>
<dbReference type="PANTHER" id="PTHR43007:SF1">
    <property type="entry name" value="2-PHOSPHO-L-LACTATE TRANSFERASE"/>
    <property type="match status" value="1"/>
</dbReference>
<dbReference type="Gene3D" id="1.10.8.240">
    <property type="entry name" value="CofD-like domain"/>
    <property type="match status" value="1"/>
</dbReference>